<dbReference type="EMBL" id="CAJQUM010000001">
    <property type="protein sequence ID" value="CAG4884325.1"/>
    <property type="molecule type" value="Genomic_DNA"/>
</dbReference>
<feature type="transmembrane region" description="Helical" evidence="1">
    <location>
        <begin position="353"/>
        <end position="371"/>
    </location>
</feature>
<feature type="transmembrane region" description="Helical" evidence="1">
    <location>
        <begin position="328"/>
        <end position="347"/>
    </location>
</feature>
<reference evidence="2" key="1">
    <citation type="submission" date="2021-04" db="EMBL/GenBank/DDBJ databases">
        <authorList>
            <person name="Hornung B."/>
        </authorList>
    </citation>
    <scope>NUCLEOTIDE SEQUENCE</scope>
    <source>
        <strain evidence="2">G5G6</strain>
    </source>
</reference>
<keyword evidence="1" id="KW-1133">Transmembrane helix</keyword>
<feature type="transmembrane region" description="Helical" evidence="1">
    <location>
        <begin position="56"/>
        <end position="73"/>
    </location>
</feature>
<proteinExistence type="predicted"/>
<sequence length="387" mass="43775">MKISEHSLWLAGFRPFFTLAFLTGMALPILWALVFSGALTLPALPFSIVQWHAHEMFFGFGWSVLGGFLLTATKNWVNIRGYRGNTLILLVVAWLIERAGMWFAGSLPPLLFAITNNLFLAAIIAMLLWTLLRYRETDSYRSGNLFFLLVLPAFLLAKNLLLSQAYSAIGYSMTLGLFRMAFLLMLERTLTQFMKGVFQVDILRNKLLDSSIRLLALAFVFESLLPQWLAAVIALLLALLLLLRLMFWKPQLALRRLDTGIMYLGYLALTAQLLVIVAGVLHLAAWVGSVSVHVFAFGVMGLIIPAMLIRICNGHTGRKVVFDGRDKLALWIMMAAFVLRIVAPQFFPALYLRWVEFSALCWFACFALLGWRYIPFLMQARVDGKTY</sequence>
<protein>
    <submittedName>
        <fullName evidence="2">NnrS protein involved in response to NO</fullName>
    </submittedName>
</protein>
<feature type="transmembrane region" description="Helical" evidence="1">
    <location>
        <begin position="12"/>
        <end position="36"/>
    </location>
</feature>
<name>A0A916J6Y7_9PROT</name>
<feature type="transmembrane region" description="Helical" evidence="1">
    <location>
        <begin position="290"/>
        <end position="308"/>
    </location>
</feature>
<dbReference type="Proteomes" id="UP000742786">
    <property type="component" value="Unassembled WGS sequence"/>
</dbReference>
<feature type="transmembrane region" description="Helical" evidence="1">
    <location>
        <begin position="144"/>
        <end position="162"/>
    </location>
</feature>
<evidence type="ECO:0000313" key="2">
    <source>
        <dbReference type="EMBL" id="CAG4884325.1"/>
    </source>
</evidence>
<dbReference type="Pfam" id="PF05940">
    <property type="entry name" value="NnrS"/>
    <property type="match status" value="1"/>
</dbReference>
<keyword evidence="1" id="KW-0812">Transmembrane</keyword>
<dbReference type="InterPro" id="IPR010266">
    <property type="entry name" value="NnrS"/>
</dbReference>
<accession>A0A916J6Y7</accession>
<keyword evidence="3" id="KW-1185">Reference proteome</keyword>
<feature type="transmembrane region" description="Helical" evidence="1">
    <location>
        <begin position="260"/>
        <end position="284"/>
    </location>
</feature>
<dbReference type="AlphaFoldDB" id="A0A916J6Y7"/>
<feature type="transmembrane region" description="Helical" evidence="1">
    <location>
        <begin position="231"/>
        <end position="248"/>
    </location>
</feature>
<gene>
    <name evidence="2" type="ORF">GTOL_12208</name>
</gene>
<evidence type="ECO:0000313" key="3">
    <source>
        <dbReference type="Proteomes" id="UP000742786"/>
    </source>
</evidence>
<evidence type="ECO:0000256" key="1">
    <source>
        <dbReference type="SAM" id="Phobius"/>
    </source>
</evidence>
<feature type="transmembrane region" description="Helical" evidence="1">
    <location>
        <begin position="110"/>
        <end position="132"/>
    </location>
</feature>
<organism evidence="2 3">
    <name type="scientific">Georgfuchsia toluolica</name>
    <dbReference type="NCBI Taxonomy" id="424218"/>
    <lineage>
        <taxon>Bacteria</taxon>
        <taxon>Pseudomonadati</taxon>
        <taxon>Pseudomonadota</taxon>
        <taxon>Betaproteobacteria</taxon>
        <taxon>Nitrosomonadales</taxon>
        <taxon>Sterolibacteriaceae</taxon>
        <taxon>Georgfuchsia</taxon>
    </lineage>
</organism>
<dbReference type="RefSeq" id="WP_220636185.1">
    <property type="nucleotide sequence ID" value="NZ_CAJQUM010000001.1"/>
</dbReference>
<feature type="transmembrane region" description="Helical" evidence="1">
    <location>
        <begin position="85"/>
        <end position="104"/>
    </location>
</feature>
<comment type="caution">
    <text evidence="2">The sequence shown here is derived from an EMBL/GenBank/DDBJ whole genome shotgun (WGS) entry which is preliminary data.</text>
</comment>
<keyword evidence="1" id="KW-0472">Membrane</keyword>